<dbReference type="RefSeq" id="YP_009598919.1">
    <property type="nucleotide sequence ID" value="NC_041911.1"/>
</dbReference>
<keyword evidence="3" id="KW-1185">Reference proteome</keyword>
<feature type="transmembrane region" description="Helical" evidence="1">
    <location>
        <begin position="12"/>
        <end position="31"/>
    </location>
</feature>
<dbReference type="KEGG" id="vg:40074621"/>
<keyword evidence="1" id="KW-0472">Membrane</keyword>
<organism evidence="2 3">
    <name type="scientific">Ralstonia phage RP12</name>
    <dbReference type="NCBI Taxonomy" id="1923889"/>
    <lineage>
        <taxon>Viruses</taxon>
        <taxon>Duplodnaviria</taxon>
        <taxon>Heunggongvirae</taxon>
        <taxon>Uroviricota</taxon>
        <taxon>Caudoviricetes</taxon>
        <taxon>Chimalliviridae</taxon>
        <taxon>Ripduovirus</taxon>
        <taxon>Ripduovirus RP12</taxon>
    </lineage>
</organism>
<evidence type="ECO:0000313" key="2">
    <source>
        <dbReference type="EMBL" id="BAW19200.1"/>
    </source>
</evidence>
<accession>A0A1L7N148</accession>
<keyword evidence="1" id="KW-0812">Transmembrane</keyword>
<proteinExistence type="predicted"/>
<evidence type="ECO:0000256" key="1">
    <source>
        <dbReference type="SAM" id="Phobius"/>
    </source>
</evidence>
<reference evidence="2 3" key="1">
    <citation type="submission" date="2016-12" db="EMBL/GenBank/DDBJ databases">
        <title>Characterization of two jumbo phages RP12 and RP31 infecting the phytopathogen Ralstonia solanacearum.</title>
        <authorList>
            <person name="Kawasaki T."/>
            <person name="Yoshikawa G."/>
            <person name="Ogata H."/>
            <person name="Yamada T."/>
        </authorList>
    </citation>
    <scope>NUCLEOTIDE SEQUENCE [LARGE SCALE GENOMIC DNA]</scope>
    <source>
        <strain evidence="2 3">RP12</strain>
    </source>
</reference>
<name>A0A1L7N148_9CAUD</name>
<keyword evidence="1" id="KW-1133">Transmembrane helix</keyword>
<protein>
    <submittedName>
        <fullName evidence="2">Uncharacterized protein</fullName>
    </submittedName>
</protein>
<dbReference type="Proteomes" id="UP000222831">
    <property type="component" value="Segment"/>
</dbReference>
<dbReference type="EMBL" id="AP017924">
    <property type="protein sequence ID" value="BAW19200.1"/>
    <property type="molecule type" value="Genomic_DNA"/>
</dbReference>
<dbReference type="GeneID" id="40074621"/>
<evidence type="ECO:0000313" key="3">
    <source>
        <dbReference type="Proteomes" id="UP000222831"/>
    </source>
</evidence>
<sequence>MKKYVKAAKQVGAFVGAILAILLLNGLTVHWDEEAKAKEAEAAKQAIPVRYHI</sequence>